<dbReference type="Pfam" id="PF23914">
    <property type="entry name" value="TPR_CcmH_CycH"/>
    <property type="match status" value="1"/>
</dbReference>
<feature type="chain" id="PRO_5047038527" evidence="3">
    <location>
        <begin position="27"/>
        <end position="282"/>
    </location>
</feature>
<feature type="compositionally biased region" description="Polar residues" evidence="2">
    <location>
        <begin position="273"/>
        <end position="282"/>
    </location>
</feature>
<dbReference type="SMART" id="SM00028">
    <property type="entry name" value="TPR"/>
    <property type="match status" value="2"/>
</dbReference>
<evidence type="ECO:0000313" key="5">
    <source>
        <dbReference type="EMBL" id="WNH52358.1"/>
    </source>
</evidence>
<evidence type="ECO:0000313" key="6">
    <source>
        <dbReference type="Proteomes" id="UP001302072"/>
    </source>
</evidence>
<reference evidence="5 6" key="1">
    <citation type="submission" date="2022-12" db="EMBL/GenBank/DDBJ databases">
        <title>Two new species, Stenotrophomonas aracearum and Stenotrophomonas oahuensis, isolated from Anthurium (Araceae family) in Hawaii.</title>
        <authorList>
            <person name="Chunag S.C."/>
            <person name="Dobhal S."/>
            <person name="Alvarez A."/>
            <person name="Arif M."/>
        </authorList>
    </citation>
    <scope>NUCLEOTIDE SEQUENCE [LARGE SCALE GENOMIC DNA]</scope>
    <source>
        <strain evidence="5 6">A5586</strain>
    </source>
</reference>
<sequence>MRMHVLPLLMLLGATALTGCNTTSVAQYKQDPVSLAAPERPPQDDKQLYLELITQMQRQSAWYASLAHVDAYRQRYGDSPALRLLQADALRETGQLPGAQTLYTSLTNGPQAAAAWHGLGLIAVRNGDDTQAEQALARAVQLQPLNTDYLGDLGFARLRAGQLDQAREPLAKAAELAPGNVKANANLAVYALLRNDTATAERIFSSAALPEAARQEVRRLAQQLRQPAARAVEPTTAPTAATPPLRRGTAASAPAAPRSEPRLAPSMLERFGSTPTSQESTP</sequence>
<dbReference type="Gene3D" id="1.25.40.10">
    <property type="entry name" value="Tetratricopeptide repeat domain"/>
    <property type="match status" value="1"/>
</dbReference>
<feature type="domain" description="Cytochrome c-type biogenesis protein H TPR" evidence="4">
    <location>
        <begin position="100"/>
        <end position="205"/>
    </location>
</feature>
<organism evidence="5 6">
    <name type="scientific">Stenotrophomonas oahuensis</name>
    <dbReference type="NCBI Taxonomy" id="3003271"/>
    <lineage>
        <taxon>Bacteria</taxon>
        <taxon>Pseudomonadati</taxon>
        <taxon>Pseudomonadota</taxon>
        <taxon>Gammaproteobacteria</taxon>
        <taxon>Lysobacterales</taxon>
        <taxon>Lysobacteraceae</taxon>
        <taxon>Stenotrophomonas</taxon>
    </lineage>
</organism>
<accession>A0ABY9YQ72</accession>
<feature type="region of interest" description="Disordered" evidence="2">
    <location>
        <begin position="219"/>
        <end position="282"/>
    </location>
</feature>
<feature type="repeat" description="TPR" evidence="1">
    <location>
        <begin position="113"/>
        <end position="146"/>
    </location>
</feature>
<evidence type="ECO:0000256" key="1">
    <source>
        <dbReference type="PROSITE-ProRule" id="PRU00339"/>
    </source>
</evidence>
<keyword evidence="1" id="KW-0802">TPR repeat</keyword>
<dbReference type="InterPro" id="IPR011990">
    <property type="entry name" value="TPR-like_helical_dom_sf"/>
</dbReference>
<feature type="repeat" description="TPR" evidence="1">
    <location>
        <begin position="147"/>
        <end position="180"/>
    </location>
</feature>
<dbReference type="EMBL" id="CP115541">
    <property type="protein sequence ID" value="WNH52358.1"/>
    <property type="molecule type" value="Genomic_DNA"/>
</dbReference>
<protein>
    <submittedName>
        <fullName evidence="5">Tetratricopeptide repeat protein</fullName>
    </submittedName>
</protein>
<evidence type="ECO:0000259" key="4">
    <source>
        <dbReference type="Pfam" id="PF23914"/>
    </source>
</evidence>
<name>A0ABY9YQ72_9GAMM</name>
<dbReference type="RefSeq" id="WP_425508692.1">
    <property type="nucleotide sequence ID" value="NZ_CP115541.1"/>
</dbReference>
<dbReference type="PROSITE" id="PS50005">
    <property type="entry name" value="TPR"/>
    <property type="match status" value="2"/>
</dbReference>
<keyword evidence="3" id="KW-0732">Signal</keyword>
<dbReference type="PROSITE" id="PS51257">
    <property type="entry name" value="PROKAR_LIPOPROTEIN"/>
    <property type="match status" value="1"/>
</dbReference>
<dbReference type="InterPro" id="IPR056413">
    <property type="entry name" value="TPR_CcmH_CycH"/>
</dbReference>
<evidence type="ECO:0000256" key="3">
    <source>
        <dbReference type="SAM" id="SignalP"/>
    </source>
</evidence>
<keyword evidence="6" id="KW-1185">Reference proteome</keyword>
<proteinExistence type="predicted"/>
<dbReference type="Proteomes" id="UP001302072">
    <property type="component" value="Chromosome"/>
</dbReference>
<evidence type="ECO:0000256" key="2">
    <source>
        <dbReference type="SAM" id="MobiDB-lite"/>
    </source>
</evidence>
<feature type="signal peptide" evidence="3">
    <location>
        <begin position="1"/>
        <end position="26"/>
    </location>
</feature>
<gene>
    <name evidence="5" type="ORF">PDM29_18820</name>
</gene>
<dbReference type="InterPro" id="IPR019734">
    <property type="entry name" value="TPR_rpt"/>
</dbReference>
<feature type="compositionally biased region" description="Low complexity" evidence="2">
    <location>
        <begin position="220"/>
        <end position="266"/>
    </location>
</feature>
<dbReference type="SUPFAM" id="SSF48452">
    <property type="entry name" value="TPR-like"/>
    <property type="match status" value="1"/>
</dbReference>